<evidence type="ECO:0000256" key="6">
    <source>
        <dbReference type="PROSITE-ProRule" id="PRU00433"/>
    </source>
</evidence>
<evidence type="ECO:0000256" key="7">
    <source>
        <dbReference type="SAM" id="SignalP"/>
    </source>
</evidence>
<dbReference type="Gene3D" id="1.10.760.10">
    <property type="entry name" value="Cytochrome c-like domain"/>
    <property type="match status" value="2"/>
</dbReference>
<feature type="signal peptide" evidence="7">
    <location>
        <begin position="1"/>
        <end position="22"/>
    </location>
</feature>
<name>A0AAU9CCY9_9GAMM</name>
<evidence type="ECO:0000313" key="9">
    <source>
        <dbReference type="EMBL" id="BCX80795.1"/>
    </source>
</evidence>
<evidence type="ECO:0000256" key="3">
    <source>
        <dbReference type="ARBA" id="ARBA00022723"/>
    </source>
</evidence>
<keyword evidence="1" id="KW-0813">Transport</keyword>
<dbReference type="GO" id="GO:0020037">
    <property type="term" value="F:heme binding"/>
    <property type="evidence" value="ECO:0007669"/>
    <property type="project" value="InterPro"/>
</dbReference>
<evidence type="ECO:0000256" key="1">
    <source>
        <dbReference type="ARBA" id="ARBA00022448"/>
    </source>
</evidence>
<keyword evidence="4" id="KW-0249">Electron transport</keyword>
<dbReference type="SUPFAM" id="SSF46626">
    <property type="entry name" value="Cytochrome c"/>
    <property type="match status" value="2"/>
</dbReference>
<dbReference type="PANTHER" id="PTHR33751">
    <property type="entry name" value="CBB3-TYPE CYTOCHROME C OXIDASE SUBUNIT FIXP"/>
    <property type="match status" value="1"/>
</dbReference>
<evidence type="ECO:0000313" key="10">
    <source>
        <dbReference type="Proteomes" id="UP001321825"/>
    </source>
</evidence>
<sequence>MNKKTFLGAVGAWLLVAGAVQAAGDPAAGKEKFYTCEGCHSIPSYSNAYPSYHVPKIGGQTEPYLVSALQAYKTGARKHASMNGNAGSLSEQDIADIAAYLTQLEGREQEGPVTGDVDQGKQVAAKCASCHGEDGNPPAPNFPRLAGQYESYLVKAIQDYQTGKRANPVMQSMVQGLSEEDVKNVSAYYASKVGLSVVKD</sequence>
<evidence type="ECO:0000256" key="5">
    <source>
        <dbReference type="ARBA" id="ARBA00023004"/>
    </source>
</evidence>
<keyword evidence="2 6" id="KW-0349">Heme</keyword>
<dbReference type="InterPro" id="IPR050597">
    <property type="entry name" value="Cytochrome_c_Oxidase_Subunit"/>
</dbReference>
<keyword evidence="3 6" id="KW-0479">Metal-binding</keyword>
<dbReference type="KEGG" id="mcau:MIT9_P0371"/>
<proteinExistence type="predicted"/>
<organism evidence="9 10">
    <name type="scientific">Methylomarinovum caldicuralii</name>
    <dbReference type="NCBI Taxonomy" id="438856"/>
    <lineage>
        <taxon>Bacteria</taxon>
        <taxon>Pseudomonadati</taxon>
        <taxon>Pseudomonadota</taxon>
        <taxon>Gammaproteobacteria</taxon>
        <taxon>Methylococcales</taxon>
        <taxon>Methylothermaceae</taxon>
        <taxon>Methylomarinovum</taxon>
    </lineage>
</organism>
<feature type="domain" description="Cytochrome c" evidence="8">
    <location>
        <begin position="115"/>
        <end position="193"/>
    </location>
</feature>
<keyword evidence="10" id="KW-1185">Reference proteome</keyword>
<dbReference type="GO" id="GO:0009055">
    <property type="term" value="F:electron transfer activity"/>
    <property type="evidence" value="ECO:0007669"/>
    <property type="project" value="InterPro"/>
</dbReference>
<keyword evidence="7" id="KW-0732">Signal</keyword>
<dbReference type="GO" id="GO:0046872">
    <property type="term" value="F:metal ion binding"/>
    <property type="evidence" value="ECO:0007669"/>
    <property type="project" value="UniProtKB-KW"/>
</dbReference>
<accession>A0AAU9CCY9</accession>
<protein>
    <recommendedName>
        <fullName evidence="8">Cytochrome c domain-containing protein</fullName>
    </recommendedName>
</protein>
<gene>
    <name evidence="9" type="ORF">MIT9_P0371</name>
</gene>
<dbReference type="PANTHER" id="PTHR33751:SF9">
    <property type="entry name" value="CYTOCHROME C4"/>
    <property type="match status" value="1"/>
</dbReference>
<dbReference type="RefSeq" id="WP_317705744.1">
    <property type="nucleotide sequence ID" value="NZ_AP024714.1"/>
</dbReference>
<dbReference type="Pfam" id="PF00034">
    <property type="entry name" value="Cytochrom_C"/>
    <property type="match status" value="2"/>
</dbReference>
<evidence type="ECO:0000256" key="2">
    <source>
        <dbReference type="ARBA" id="ARBA00022617"/>
    </source>
</evidence>
<feature type="chain" id="PRO_5043583228" description="Cytochrome c domain-containing protein" evidence="7">
    <location>
        <begin position="23"/>
        <end position="200"/>
    </location>
</feature>
<dbReference type="EMBL" id="AP024714">
    <property type="protein sequence ID" value="BCX80795.1"/>
    <property type="molecule type" value="Genomic_DNA"/>
</dbReference>
<reference evidence="10" key="1">
    <citation type="journal article" date="2024" name="Int. J. Syst. Evol. Microbiol.">
        <title>Methylomarinovum tepidoasis sp. nov., a moderately thermophilic methanotroph of the family Methylothermaceae isolated from a deep-sea hydrothermal field.</title>
        <authorList>
            <person name="Hirayama H."/>
            <person name="Takaki Y."/>
            <person name="Abe M."/>
            <person name="Miyazaki M."/>
            <person name="Uematsu K."/>
            <person name="Matsui Y."/>
            <person name="Takai K."/>
        </authorList>
    </citation>
    <scope>NUCLEOTIDE SEQUENCE [LARGE SCALE GENOMIC DNA]</scope>
    <source>
        <strain evidence="10">IT-9</strain>
    </source>
</reference>
<dbReference type="AlphaFoldDB" id="A0AAU9CCY9"/>
<evidence type="ECO:0000259" key="8">
    <source>
        <dbReference type="PROSITE" id="PS51007"/>
    </source>
</evidence>
<dbReference type="InterPro" id="IPR009056">
    <property type="entry name" value="Cyt_c-like_dom"/>
</dbReference>
<dbReference type="Proteomes" id="UP001321825">
    <property type="component" value="Chromosome"/>
</dbReference>
<evidence type="ECO:0000256" key="4">
    <source>
        <dbReference type="ARBA" id="ARBA00022982"/>
    </source>
</evidence>
<keyword evidence="5 6" id="KW-0408">Iron</keyword>
<dbReference type="InterPro" id="IPR036909">
    <property type="entry name" value="Cyt_c-like_dom_sf"/>
</dbReference>
<dbReference type="PROSITE" id="PS51007">
    <property type="entry name" value="CYTC"/>
    <property type="match status" value="2"/>
</dbReference>
<feature type="domain" description="Cytochrome c" evidence="8">
    <location>
        <begin position="24"/>
        <end position="105"/>
    </location>
</feature>